<evidence type="ECO:0000313" key="9">
    <source>
        <dbReference type="Proteomes" id="UP000241394"/>
    </source>
</evidence>
<dbReference type="GO" id="GO:0006002">
    <property type="term" value="P:fructose 6-phosphate metabolic process"/>
    <property type="evidence" value="ECO:0007669"/>
    <property type="project" value="InterPro"/>
</dbReference>
<evidence type="ECO:0000256" key="2">
    <source>
        <dbReference type="ARBA" id="ARBA00022533"/>
    </source>
</evidence>
<dbReference type="Pfam" id="PF00365">
    <property type="entry name" value="PFK"/>
    <property type="match status" value="1"/>
</dbReference>
<evidence type="ECO:0000259" key="7">
    <source>
        <dbReference type="Pfam" id="PF00365"/>
    </source>
</evidence>
<keyword evidence="6" id="KW-0460">Magnesium</keyword>
<gene>
    <name evidence="8" type="ORF">CEY00_Acc17731</name>
</gene>
<keyword evidence="9" id="KW-1185">Reference proteome</keyword>
<dbReference type="Gene3D" id="3.40.50.450">
    <property type="match status" value="1"/>
</dbReference>
<evidence type="ECO:0000256" key="6">
    <source>
        <dbReference type="ARBA" id="ARBA00022842"/>
    </source>
</evidence>
<dbReference type="Proteomes" id="UP000241394">
    <property type="component" value="Chromosome LG16"/>
</dbReference>
<dbReference type="InParanoid" id="A0A2R6QFI5"/>
<evidence type="ECO:0000256" key="5">
    <source>
        <dbReference type="ARBA" id="ARBA00022777"/>
    </source>
</evidence>
<dbReference type="UniPathway" id="UPA00109">
    <property type="reaction ID" value="UER00182"/>
</dbReference>
<accession>A0A2R6QFI5</accession>
<keyword evidence="3" id="KW-0808">Transferase</keyword>
<comment type="caution">
    <text evidence="8">The sequence shown here is derived from an EMBL/GenBank/DDBJ whole genome shotgun (WGS) entry which is preliminary data.</text>
</comment>
<dbReference type="InterPro" id="IPR050929">
    <property type="entry name" value="PFKA"/>
</dbReference>
<dbReference type="InterPro" id="IPR035966">
    <property type="entry name" value="PKF_sf"/>
</dbReference>
<proteinExistence type="predicted"/>
<reference evidence="8 9" key="1">
    <citation type="submission" date="2017-07" db="EMBL/GenBank/DDBJ databases">
        <title>An improved, manually edited Actinidia chinensis var. chinensis (kiwifruit) genome highlights the challenges associated with draft genomes and gene prediction in plants.</title>
        <authorList>
            <person name="Pilkington S."/>
            <person name="Crowhurst R."/>
            <person name="Hilario E."/>
            <person name="Nardozza S."/>
            <person name="Fraser L."/>
            <person name="Peng Y."/>
            <person name="Gunaseelan K."/>
            <person name="Simpson R."/>
            <person name="Tahir J."/>
            <person name="Deroles S."/>
            <person name="Templeton K."/>
            <person name="Luo Z."/>
            <person name="Davy M."/>
            <person name="Cheng C."/>
            <person name="Mcneilage M."/>
            <person name="Scaglione D."/>
            <person name="Liu Y."/>
            <person name="Zhang Q."/>
            <person name="Datson P."/>
            <person name="De Silva N."/>
            <person name="Gardiner S."/>
            <person name="Bassett H."/>
            <person name="Chagne D."/>
            <person name="Mccallum J."/>
            <person name="Dzierzon H."/>
            <person name="Deng C."/>
            <person name="Wang Y.-Y."/>
            <person name="Barron N."/>
            <person name="Manako K."/>
            <person name="Bowen J."/>
            <person name="Foster T."/>
            <person name="Erridge Z."/>
            <person name="Tiffin H."/>
            <person name="Waite C."/>
            <person name="Davies K."/>
            <person name="Grierson E."/>
            <person name="Laing W."/>
            <person name="Kirk R."/>
            <person name="Chen X."/>
            <person name="Wood M."/>
            <person name="Montefiori M."/>
            <person name="Brummell D."/>
            <person name="Schwinn K."/>
            <person name="Catanach A."/>
            <person name="Fullerton C."/>
            <person name="Li D."/>
            <person name="Meiyalaghan S."/>
            <person name="Nieuwenhuizen N."/>
            <person name="Read N."/>
            <person name="Prakash R."/>
            <person name="Hunter D."/>
            <person name="Zhang H."/>
            <person name="Mckenzie M."/>
            <person name="Knabel M."/>
            <person name="Harris A."/>
            <person name="Allan A."/>
            <person name="Chen A."/>
            <person name="Janssen B."/>
            <person name="Plunkett B."/>
            <person name="Dwamena C."/>
            <person name="Voogd C."/>
            <person name="Leif D."/>
            <person name="Lafferty D."/>
            <person name="Souleyre E."/>
            <person name="Varkonyi-Gasic E."/>
            <person name="Gambi F."/>
            <person name="Hanley J."/>
            <person name="Yao J.-L."/>
            <person name="Cheung J."/>
            <person name="David K."/>
            <person name="Warren B."/>
            <person name="Marsh K."/>
            <person name="Snowden K."/>
            <person name="Lin-Wang K."/>
            <person name="Brian L."/>
            <person name="Martinez-Sanchez M."/>
            <person name="Wang M."/>
            <person name="Ileperuma N."/>
            <person name="Macnee N."/>
            <person name="Campin R."/>
            <person name="Mcatee P."/>
            <person name="Drummond R."/>
            <person name="Espley R."/>
            <person name="Ireland H."/>
            <person name="Wu R."/>
            <person name="Atkinson R."/>
            <person name="Karunairetnam S."/>
            <person name="Bulley S."/>
            <person name="Chunkath S."/>
            <person name="Hanley Z."/>
            <person name="Storey R."/>
            <person name="Thrimawithana A."/>
            <person name="Thomson S."/>
            <person name="David C."/>
            <person name="Testolin R."/>
        </authorList>
    </citation>
    <scope>NUCLEOTIDE SEQUENCE [LARGE SCALE GENOMIC DNA]</scope>
    <source>
        <strain evidence="9">cv. Red5</strain>
        <tissue evidence="8">Young leaf</tissue>
    </source>
</reference>
<evidence type="ECO:0000256" key="1">
    <source>
        <dbReference type="ARBA" id="ARBA00001946"/>
    </source>
</evidence>
<dbReference type="STRING" id="1590841.A0A2R6QFI5"/>
<dbReference type="OrthoDB" id="537915at2759"/>
<dbReference type="PANTHER" id="PTHR45770">
    <property type="entry name" value="ATP-DEPENDENT 6-PHOSPHOFRUCTOKINASE 1"/>
    <property type="match status" value="1"/>
</dbReference>
<dbReference type="InterPro" id="IPR000023">
    <property type="entry name" value="Phosphofructokinase_dom"/>
</dbReference>
<feature type="domain" description="Phosphofructokinase" evidence="7">
    <location>
        <begin position="3"/>
        <end position="112"/>
    </location>
</feature>
<dbReference type="InterPro" id="IPR022953">
    <property type="entry name" value="ATP_PFK"/>
</dbReference>
<name>A0A2R6QFI5_ACTCC</name>
<keyword evidence="4" id="KW-0479">Metal-binding</keyword>
<comment type="cofactor">
    <cofactor evidence="1">
        <name>Mg(2+)</name>
        <dbReference type="ChEBI" id="CHEBI:18420"/>
    </cofactor>
</comment>
<dbReference type="Gramene" id="PSS07385">
    <property type="protein sequence ID" value="PSS07385"/>
    <property type="gene ID" value="CEY00_Acc17731"/>
</dbReference>
<evidence type="ECO:0000313" key="8">
    <source>
        <dbReference type="EMBL" id="PSS07385.1"/>
    </source>
</evidence>
<dbReference type="GO" id="GO:0046872">
    <property type="term" value="F:metal ion binding"/>
    <property type="evidence" value="ECO:0007669"/>
    <property type="project" value="UniProtKB-KW"/>
</dbReference>
<evidence type="ECO:0000256" key="4">
    <source>
        <dbReference type="ARBA" id="ARBA00022723"/>
    </source>
</evidence>
<dbReference type="AlphaFoldDB" id="A0A2R6QFI5"/>
<sequence>MTFINVGGTILGTSRGGHDTVKIVESIQDQGINQVYIIGGDGTQKGASVIFEEMKRRGLKVAVVGIPKTIDSDILSFGFDTAVEEAQRAINAAHVEAESFENRDGVVKLMSRYRWKRQRVMVSSIQRSAAAITVTIGLDKLVLCSWVRICTNSRSALQSLVASTGEQPNKNSSGMLLLWWSVGWKGRDRTSYRLEERENVIRGRE</sequence>
<dbReference type="PRINTS" id="PR00476">
    <property type="entry name" value="PHFRCTKINASE"/>
</dbReference>
<keyword evidence="5 8" id="KW-0418">Kinase</keyword>
<protein>
    <submittedName>
        <fullName evidence="8">ATP-dependent 6-phosphofructokinase</fullName>
    </submittedName>
</protein>
<dbReference type="SUPFAM" id="SSF53784">
    <property type="entry name" value="Phosphofructokinase"/>
    <property type="match status" value="1"/>
</dbReference>
<evidence type="ECO:0000256" key="3">
    <source>
        <dbReference type="ARBA" id="ARBA00022679"/>
    </source>
</evidence>
<dbReference type="GO" id="GO:0003872">
    <property type="term" value="F:6-phosphofructokinase activity"/>
    <property type="evidence" value="ECO:0007669"/>
    <property type="project" value="InterPro"/>
</dbReference>
<dbReference type="EMBL" id="NKQK01000016">
    <property type="protein sequence ID" value="PSS07385.1"/>
    <property type="molecule type" value="Genomic_DNA"/>
</dbReference>
<keyword evidence="2" id="KW-0021">Allosteric enzyme</keyword>
<organism evidence="8 9">
    <name type="scientific">Actinidia chinensis var. chinensis</name>
    <name type="common">Chinese soft-hair kiwi</name>
    <dbReference type="NCBI Taxonomy" id="1590841"/>
    <lineage>
        <taxon>Eukaryota</taxon>
        <taxon>Viridiplantae</taxon>
        <taxon>Streptophyta</taxon>
        <taxon>Embryophyta</taxon>
        <taxon>Tracheophyta</taxon>
        <taxon>Spermatophyta</taxon>
        <taxon>Magnoliopsida</taxon>
        <taxon>eudicotyledons</taxon>
        <taxon>Gunneridae</taxon>
        <taxon>Pentapetalae</taxon>
        <taxon>asterids</taxon>
        <taxon>Ericales</taxon>
        <taxon>Actinidiaceae</taxon>
        <taxon>Actinidia</taxon>
    </lineage>
</organism>
<reference evidence="9" key="2">
    <citation type="journal article" date="2018" name="BMC Genomics">
        <title>A manually annotated Actinidia chinensis var. chinensis (kiwifruit) genome highlights the challenges associated with draft genomes and gene prediction in plants.</title>
        <authorList>
            <person name="Pilkington S.M."/>
            <person name="Crowhurst R."/>
            <person name="Hilario E."/>
            <person name="Nardozza S."/>
            <person name="Fraser L."/>
            <person name="Peng Y."/>
            <person name="Gunaseelan K."/>
            <person name="Simpson R."/>
            <person name="Tahir J."/>
            <person name="Deroles S.C."/>
            <person name="Templeton K."/>
            <person name="Luo Z."/>
            <person name="Davy M."/>
            <person name="Cheng C."/>
            <person name="McNeilage M."/>
            <person name="Scaglione D."/>
            <person name="Liu Y."/>
            <person name="Zhang Q."/>
            <person name="Datson P."/>
            <person name="De Silva N."/>
            <person name="Gardiner S.E."/>
            <person name="Bassett H."/>
            <person name="Chagne D."/>
            <person name="McCallum J."/>
            <person name="Dzierzon H."/>
            <person name="Deng C."/>
            <person name="Wang Y.Y."/>
            <person name="Barron L."/>
            <person name="Manako K."/>
            <person name="Bowen J."/>
            <person name="Foster T.M."/>
            <person name="Erridge Z.A."/>
            <person name="Tiffin H."/>
            <person name="Waite C.N."/>
            <person name="Davies K.M."/>
            <person name="Grierson E.P."/>
            <person name="Laing W.A."/>
            <person name="Kirk R."/>
            <person name="Chen X."/>
            <person name="Wood M."/>
            <person name="Montefiori M."/>
            <person name="Brummell D.A."/>
            <person name="Schwinn K.E."/>
            <person name="Catanach A."/>
            <person name="Fullerton C."/>
            <person name="Li D."/>
            <person name="Meiyalaghan S."/>
            <person name="Nieuwenhuizen N."/>
            <person name="Read N."/>
            <person name="Prakash R."/>
            <person name="Hunter D."/>
            <person name="Zhang H."/>
            <person name="McKenzie M."/>
            <person name="Knabel M."/>
            <person name="Harris A."/>
            <person name="Allan A.C."/>
            <person name="Gleave A."/>
            <person name="Chen A."/>
            <person name="Janssen B.J."/>
            <person name="Plunkett B."/>
            <person name="Ampomah-Dwamena C."/>
            <person name="Voogd C."/>
            <person name="Leif D."/>
            <person name="Lafferty D."/>
            <person name="Souleyre E.J.F."/>
            <person name="Varkonyi-Gasic E."/>
            <person name="Gambi F."/>
            <person name="Hanley J."/>
            <person name="Yao J.L."/>
            <person name="Cheung J."/>
            <person name="David K.M."/>
            <person name="Warren B."/>
            <person name="Marsh K."/>
            <person name="Snowden K.C."/>
            <person name="Lin-Wang K."/>
            <person name="Brian L."/>
            <person name="Martinez-Sanchez M."/>
            <person name="Wang M."/>
            <person name="Ileperuma N."/>
            <person name="Macnee N."/>
            <person name="Campin R."/>
            <person name="McAtee P."/>
            <person name="Drummond R.S.M."/>
            <person name="Espley R.V."/>
            <person name="Ireland H.S."/>
            <person name="Wu R."/>
            <person name="Atkinson R.G."/>
            <person name="Karunairetnam S."/>
            <person name="Bulley S."/>
            <person name="Chunkath S."/>
            <person name="Hanley Z."/>
            <person name="Storey R."/>
            <person name="Thrimawithana A.H."/>
            <person name="Thomson S."/>
            <person name="David C."/>
            <person name="Testolin R."/>
            <person name="Huang H."/>
            <person name="Hellens R.P."/>
            <person name="Schaffer R.J."/>
        </authorList>
    </citation>
    <scope>NUCLEOTIDE SEQUENCE [LARGE SCALE GENOMIC DNA]</scope>
    <source>
        <strain evidence="9">cv. Red5</strain>
    </source>
</reference>